<evidence type="ECO:0000256" key="4">
    <source>
        <dbReference type="ARBA" id="ARBA00022531"/>
    </source>
</evidence>
<keyword evidence="7 9" id="KW-0249">Electron transport</keyword>
<comment type="function">
    <text evidence="1 9">The reaction center of purple bacteria contains a tightly bound cytochrome molecule which re-reduces the photo oxidized primary electron donor.</text>
</comment>
<dbReference type="InterPro" id="IPR036280">
    <property type="entry name" value="Multihaem_cyt_sf"/>
</dbReference>
<protein>
    <recommendedName>
        <fullName evidence="2 9">Photosynthetic reaction center cytochrome c subunit</fullName>
    </recommendedName>
</protein>
<evidence type="ECO:0000256" key="10">
    <source>
        <dbReference type="SAM" id="MobiDB-lite"/>
    </source>
</evidence>
<dbReference type="SUPFAM" id="SSF48695">
    <property type="entry name" value="Multiheme cytochromes"/>
    <property type="match status" value="1"/>
</dbReference>
<evidence type="ECO:0000256" key="3">
    <source>
        <dbReference type="ARBA" id="ARBA00022448"/>
    </source>
</evidence>
<comment type="PTM">
    <text evidence="9">Binds 4 heme groups per subunit.</text>
</comment>
<feature type="region of interest" description="Disordered" evidence="10">
    <location>
        <begin position="63"/>
        <end position="83"/>
    </location>
</feature>
<evidence type="ECO:0000256" key="1">
    <source>
        <dbReference type="ARBA" id="ARBA00003196"/>
    </source>
</evidence>
<sequence>MNGKYLTRSILAGGAVAAGTIVVVAPPDLSYGLVGCDRPPIDSEQTGYRGTGMENIDNPRAEEAQGLSNSHPETADFEVSSEGPKAGEVYQNVEVLTDLSVPEFIRLMQQMTEWVAPEQGCTYCHDGRDFASEDVYTYNVSRQMLKMTRYANANWDAHVADTGVTCYTCHRGQGVPEGQWFKDKDAGAEVMAAGLGNRMMQNMPSDKTALSSLPRDSMERFLVGHEEIQVQGETALPTDHTASIVDTEHTYGLMMHMTDAIGGTCSVCHNTGRLGDWSESPQQREISWHGIRMVRDMNVNHIQPLTSTLPEARLGPTGDAGKVNCTTCHYGEQLPLNGEKVAKKYPGLVGEKDPDFNYLQFGDLGTEGLQGGSSDQE</sequence>
<comment type="caution">
    <text evidence="11">The sequence shown here is derived from an EMBL/GenBank/DDBJ whole genome shotgun (WGS) entry which is preliminary data.</text>
</comment>
<dbReference type="EMBL" id="NRSH01000064">
    <property type="protein sequence ID" value="MBK1726742.1"/>
    <property type="molecule type" value="Genomic_DNA"/>
</dbReference>
<keyword evidence="12" id="KW-1185">Reference proteome</keyword>
<evidence type="ECO:0000256" key="8">
    <source>
        <dbReference type="ARBA" id="ARBA00023004"/>
    </source>
</evidence>
<reference evidence="11 12" key="1">
    <citation type="journal article" date="2020" name="Microorganisms">
        <title>Osmotic Adaptation and Compatible Solute Biosynthesis of Phototrophic Bacteria as Revealed from Genome Analyses.</title>
        <authorList>
            <person name="Imhoff J.F."/>
            <person name="Rahn T."/>
            <person name="Kunzel S."/>
            <person name="Keller A."/>
            <person name="Neulinger S.C."/>
        </authorList>
    </citation>
    <scope>NUCLEOTIDE SEQUENCE [LARGE SCALE GENOMIC DNA]</scope>
    <source>
        <strain evidence="11 12">DSM 15116</strain>
    </source>
</reference>
<accession>A0ABS1E6J1</accession>
<dbReference type="InterPro" id="IPR023119">
    <property type="entry name" value="Multihaem_cyt_PRC_cyt_su-like"/>
</dbReference>
<evidence type="ECO:0000256" key="5">
    <source>
        <dbReference type="ARBA" id="ARBA00022617"/>
    </source>
</evidence>
<dbReference type="InterPro" id="IPR003158">
    <property type="entry name" value="Photosyn_RC_cyt_c-su"/>
</dbReference>
<evidence type="ECO:0000256" key="7">
    <source>
        <dbReference type="ARBA" id="ARBA00022982"/>
    </source>
</evidence>
<dbReference type="PIRSF" id="PIRSF000017">
    <property type="entry name" value="RC_cytochrome"/>
    <property type="match status" value="1"/>
</dbReference>
<keyword evidence="3 9" id="KW-0813">Transport</keyword>
<dbReference type="Gene3D" id="1.10.468.10">
    <property type="entry name" value="Photosynthetic Reaction Center, subunit C, domain 2"/>
    <property type="match status" value="2"/>
</dbReference>
<evidence type="ECO:0000256" key="6">
    <source>
        <dbReference type="ARBA" id="ARBA00022723"/>
    </source>
</evidence>
<evidence type="ECO:0000256" key="9">
    <source>
        <dbReference type="PIRNR" id="PIRNR000017"/>
    </source>
</evidence>
<proteinExistence type="predicted"/>
<dbReference type="CDD" id="cd09224">
    <property type="entry name" value="CytoC_RC"/>
    <property type="match status" value="1"/>
</dbReference>
<keyword evidence="8 9" id="KW-0408">Iron</keyword>
<dbReference type="Pfam" id="PF02276">
    <property type="entry name" value="CytoC_RC"/>
    <property type="match status" value="1"/>
</dbReference>
<dbReference type="Proteomes" id="UP000738126">
    <property type="component" value="Unassembled WGS sequence"/>
</dbReference>
<dbReference type="NCBIfam" id="NF040706">
    <property type="entry name" value="photo_cyt_PufC"/>
    <property type="match status" value="1"/>
</dbReference>
<evidence type="ECO:0000256" key="2">
    <source>
        <dbReference type="ARBA" id="ARBA00015978"/>
    </source>
</evidence>
<gene>
    <name evidence="11" type="ORF">CKO13_06850</name>
</gene>
<name>A0ABS1E6J1_9GAMM</name>
<keyword evidence="9" id="KW-0674">Reaction center</keyword>
<evidence type="ECO:0000313" key="11">
    <source>
        <dbReference type="EMBL" id="MBK1726742.1"/>
    </source>
</evidence>
<keyword evidence="6 9" id="KW-0479">Metal-binding</keyword>
<keyword evidence="4 9" id="KW-0602">Photosynthesis</keyword>
<organism evidence="11 12">
    <name type="scientific">Halorhodospira neutriphila</name>
    <dbReference type="NCBI Taxonomy" id="168379"/>
    <lineage>
        <taxon>Bacteria</taxon>
        <taxon>Pseudomonadati</taxon>
        <taxon>Pseudomonadota</taxon>
        <taxon>Gammaproteobacteria</taxon>
        <taxon>Chromatiales</taxon>
        <taxon>Ectothiorhodospiraceae</taxon>
        <taxon>Halorhodospira</taxon>
    </lineage>
</organism>
<evidence type="ECO:0000313" key="12">
    <source>
        <dbReference type="Proteomes" id="UP000738126"/>
    </source>
</evidence>
<keyword evidence="5 9" id="KW-0349">Heme</keyword>